<dbReference type="InterPro" id="IPR022053">
    <property type="entry name" value="DUF3613"/>
</dbReference>
<dbReference type="RefSeq" id="WP_119146120.1">
    <property type="nucleotide sequence ID" value="NZ_CBCSFL010000068.1"/>
</dbReference>
<evidence type="ECO:0008006" key="4">
    <source>
        <dbReference type="Google" id="ProtNLM"/>
    </source>
</evidence>
<keyword evidence="1" id="KW-0732">Signal</keyword>
<dbReference type="EMBL" id="UNOZ01000037">
    <property type="protein sequence ID" value="SYX92741.1"/>
    <property type="molecule type" value="Genomic_DNA"/>
</dbReference>
<organism evidence="2 3">
    <name type="scientific">Pseudomonas reidholzensis</name>
    <dbReference type="NCBI Taxonomy" id="1785162"/>
    <lineage>
        <taxon>Bacteria</taxon>
        <taxon>Pseudomonadati</taxon>
        <taxon>Pseudomonadota</taxon>
        <taxon>Gammaproteobacteria</taxon>
        <taxon>Pseudomonadales</taxon>
        <taxon>Pseudomonadaceae</taxon>
        <taxon>Pseudomonas</taxon>
    </lineage>
</organism>
<dbReference type="AlphaFoldDB" id="A0A383S222"/>
<name>A0A383S222_9PSED</name>
<keyword evidence="3" id="KW-1185">Reference proteome</keyword>
<evidence type="ECO:0000313" key="3">
    <source>
        <dbReference type="Proteomes" id="UP000263595"/>
    </source>
</evidence>
<accession>A0A383S222</accession>
<dbReference type="Pfam" id="PF12266">
    <property type="entry name" value="DUF3613"/>
    <property type="match status" value="1"/>
</dbReference>
<dbReference type="OrthoDB" id="7068897at2"/>
<feature type="signal peptide" evidence="1">
    <location>
        <begin position="1"/>
        <end position="19"/>
    </location>
</feature>
<dbReference type="Proteomes" id="UP000263595">
    <property type="component" value="Unassembled WGS sequence"/>
</dbReference>
<gene>
    <name evidence="2" type="ORF">CCOS865_05033</name>
</gene>
<proteinExistence type="predicted"/>
<protein>
    <recommendedName>
        <fullName evidence="4">DUF3613 domain-containing protein</fullName>
    </recommendedName>
</protein>
<evidence type="ECO:0000256" key="1">
    <source>
        <dbReference type="SAM" id="SignalP"/>
    </source>
</evidence>
<sequence length="86" mass="9758">MLKHMILLASLSGSMAAMAVELAYPSPPETATEALLRVQSSNQQASPRLQVQTASERDQSMHRWLETYKYQIPDFFRWVKSGSEDN</sequence>
<evidence type="ECO:0000313" key="2">
    <source>
        <dbReference type="EMBL" id="SYX92741.1"/>
    </source>
</evidence>
<feature type="chain" id="PRO_5017021154" description="DUF3613 domain-containing protein" evidence="1">
    <location>
        <begin position="20"/>
        <end position="86"/>
    </location>
</feature>
<reference evidence="3" key="1">
    <citation type="submission" date="2018-08" db="EMBL/GenBank/DDBJ databases">
        <authorList>
            <person name="Blom J."/>
        </authorList>
    </citation>
    <scope>NUCLEOTIDE SEQUENCE [LARGE SCALE GENOMIC DNA]</scope>
    <source>
        <strain evidence="3">CCOS 865</strain>
    </source>
</reference>